<evidence type="ECO:0000256" key="6">
    <source>
        <dbReference type="ARBA" id="ARBA00029445"/>
    </source>
</evidence>
<reference evidence="8 9" key="1">
    <citation type="submission" date="2024-11" db="EMBL/GenBank/DDBJ databases">
        <title>Chromosome-level genome assembly of the freshwater bivalve Anodonta woodiana.</title>
        <authorList>
            <person name="Chen X."/>
        </authorList>
    </citation>
    <scope>NUCLEOTIDE SEQUENCE [LARGE SCALE GENOMIC DNA]</scope>
    <source>
        <strain evidence="8">MN2024</strain>
        <tissue evidence="8">Gills</tissue>
    </source>
</reference>
<keyword evidence="4 7" id="KW-0472">Membrane</keyword>
<gene>
    <name evidence="8" type="ORF">ACJMK2_017529</name>
</gene>
<feature type="transmembrane region" description="Helical" evidence="7">
    <location>
        <begin position="115"/>
        <end position="136"/>
    </location>
</feature>
<organism evidence="8 9">
    <name type="scientific">Sinanodonta woodiana</name>
    <name type="common">Chinese pond mussel</name>
    <name type="synonym">Anodonta woodiana</name>
    <dbReference type="NCBI Taxonomy" id="1069815"/>
    <lineage>
        <taxon>Eukaryota</taxon>
        <taxon>Metazoa</taxon>
        <taxon>Spiralia</taxon>
        <taxon>Lophotrochozoa</taxon>
        <taxon>Mollusca</taxon>
        <taxon>Bivalvia</taxon>
        <taxon>Autobranchia</taxon>
        <taxon>Heteroconchia</taxon>
        <taxon>Palaeoheterodonta</taxon>
        <taxon>Unionida</taxon>
        <taxon>Unionoidea</taxon>
        <taxon>Unionidae</taxon>
        <taxon>Unioninae</taxon>
        <taxon>Sinanodonta</taxon>
    </lineage>
</organism>
<evidence type="ECO:0000313" key="9">
    <source>
        <dbReference type="Proteomes" id="UP001634394"/>
    </source>
</evidence>
<evidence type="ECO:0000256" key="3">
    <source>
        <dbReference type="ARBA" id="ARBA00022989"/>
    </source>
</evidence>
<keyword evidence="2 7" id="KW-0812">Transmembrane</keyword>
<dbReference type="GO" id="GO:0016020">
    <property type="term" value="C:membrane"/>
    <property type="evidence" value="ECO:0007669"/>
    <property type="project" value="UniProtKB-SubCell"/>
</dbReference>
<evidence type="ECO:0000256" key="4">
    <source>
        <dbReference type="ARBA" id="ARBA00023136"/>
    </source>
</evidence>
<dbReference type="Gene3D" id="1.10.2000.10">
    <property type="entry name" value="Frizzled cysteine-rich domain"/>
    <property type="match status" value="1"/>
</dbReference>
<dbReference type="InterPro" id="IPR036790">
    <property type="entry name" value="Frizzled_dom_sf"/>
</dbReference>
<protein>
    <submittedName>
        <fullName evidence="8">Uncharacterized protein</fullName>
    </submittedName>
</protein>
<comment type="subcellular location">
    <subcellularLocation>
        <location evidence="1">Membrane</location>
        <topology evidence="1">Multi-pass membrane protein</topology>
    </subcellularLocation>
</comment>
<dbReference type="Proteomes" id="UP001634394">
    <property type="component" value="Unassembled WGS sequence"/>
</dbReference>
<name>A0ABD3UDT2_SINWO</name>
<comment type="caution">
    <text evidence="8">The sequence shown here is derived from an EMBL/GenBank/DDBJ whole genome shotgun (WGS) entry which is preliminary data.</text>
</comment>
<dbReference type="PANTHER" id="PTHR15819">
    <property type="entry name" value="TRANSMEMBRANE PROTEIN FAM155"/>
    <property type="match status" value="1"/>
</dbReference>
<dbReference type="AlphaFoldDB" id="A0ABD3UDT2"/>
<dbReference type="InterPro" id="IPR055288">
    <property type="entry name" value="NALCN_aux_factor_1/2"/>
</dbReference>
<proteinExistence type="inferred from homology"/>
<evidence type="ECO:0000256" key="7">
    <source>
        <dbReference type="SAM" id="Phobius"/>
    </source>
</evidence>
<comment type="similarity">
    <text evidence="6">Belongs to the NALF family.</text>
</comment>
<keyword evidence="5" id="KW-0325">Glycoprotein</keyword>
<sequence length="137" mass="15246">TVYKRWLCSAYVPYYENGERIFPCGEFCDAVTEFCPFFRPVTLDTQTGEPSFLCKDPTIDYDLEAAEGVTSCCYKPCHWDPDAAQTCPPLNPVTSNCTAVNMAAGLLPINIHRTILVTFTAILISRTVLLFMCIGLT</sequence>
<dbReference type="PANTHER" id="PTHR15819:SF11">
    <property type="entry name" value="MID1, ISOFORM A"/>
    <property type="match status" value="1"/>
</dbReference>
<evidence type="ECO:0000313" key="8">
    <source>
        <dbReference type="EMBL" id="KAL3846550.1"/>
    </source>
</evidence>
<feature type="non-terminal residue" evidence="8">
    <location>
        <position position="1"/>
    </location>
</feature>
<keyword evidence="3 7" id="KW-1133">Transmembrane helix</keyword>
<evidence type="ECO:0000256" key="2">
    <source>
        <dbReference type="ARBA" id="ARBA00022692"/>
    </source>
</evidence>
<evidence type="ECO:0000256" key="1">
    <source>
        <dbReference type="ARBA" id="ARBA00004141"/>
    </source>
</evidence>
<accession>A0ABD3UDT2</accession>
<evidence type="ECO:0000256" key="5">
    <source>
        <dbReference type="ARBA" id="ARBA00023180"/>
    </source>
</evidence>
<dbReference type="EMBL" id="JBJQND010000016">
    <property type="protein sequence ID" value="KAL3846550.1"/>
    <property type="molecule type" value="Genomic_DNA"/>
</dbReference>
<keyword evidence="9" id="KW-1185">Reference proteome</keyword>